<sequence length="71" mass="7824">MATPWGVARSENHAKRNESELWEVELAPPGKRPPKANHHSTTPSTLLKSPQKQGSAGQKFILSNLIKKLPT</sequence>
<keyword evidence="3" id="KW-1185">Reference proteome</keyword>
<name>A0A3N5B1K4_9BACI</name>
<organism evidence="2 3">
    <name type="scientific">Aquisalibacillus elongatus</name>
    <dbReference type="NCBI Taxonomy" id="485577"/>
    <lineage>
        <taxon>Bacteria</taxon>
        <taxon>Bacillati</taxon>
        <taxon>Bacillota</taxon>
        <taxon>Bacilli</taxon>
        <taxon>Bacillales</taxon>
        <taxon>Bacillaceae</taxon>
        <taxon>Aquisalibacillus</taxon>
    </lineage>
</organism>
<evidence type="ECO:0000313" key="2">
    <source>
        <dbReference type="EMBL" id="RPF51214.1"/>
    </source>
</evidence>
<dbReference type="EMBL" id="RKRF01000011">
    <property type="protein sequence ID" value="RPF51214.1"/>
    <property type="molecule type" value="Genomic_DNA"/>
</dbReference>
<feature type="region of interest" description="Disordered" evidence="1">
    <location>
        <begin position="1"/>
        <end position="63"/>
    </location>
</feature>
<evidence type="ECO:0000256" key="1">
    <source>
        <dbReference type="SAM" id="MobiDB-lite"/>
    </source>
</evidence>
<dbReference type="Proteomes" id="UP000276443">
    <property type="component" value="Unassembled WGS sequence"/>
</dbReference>
<proteinExistence type="predicted"/>
<reference evidence="2 3" key="1">
    <citation type="submission" date="2018-11" db="EMBL/GenBank/DDBJ databases">
        <title>Genomic Encyclopedia of Type Strains, Phase IV (KMG-IV): sequencing the most valuable type-strain genomes for metagenomic binning, comparative biology and taxonomic classification.</title>
        <authorList>
            <person name="Goeker M."/>
        </authorList>
    </citation>
    <scope>NUCLEOTIDE SEQUENCE [LARGE SCALE GENOMIC DNA]</scope>
    <source>
        <strain evidence="2 3">DSM 18090</strain>
    </source>
</reference>
<protein>
    <submittedName>
        <fullName evidence="2">Uncharacterized protein</fullName>
    </submittedName>
</protein>
<feature type="compositionally biased region" description="Polar residues" evidence="1">
    <location>
        <begin position="39"/>
        <end position="56"/>
    </location>
</feature>
<dbReference type="AlphaFoldDB" id="A0A3N5B1K4"/>
<feature type="compositionally biased region" description="Basic and acidic residues" evidence="1">
    <location>
        <begin position="10"/>
        <end position="19"/>
    </location>
</feature>
<gene>
    <name evidence="2" type="ORF">EDC24_2484</name>
</gene>
<comment type="caution">
    <text evidence="2">The sequence shown here is derived from an EMBL/GenBank/DDBJ whole genome shotgun (WGS) entry which is preliminary data.</text>
</comment>
<accession>A0A3N5B1K4</accession>
<evidence type="ECO:0000313" key="3">
    <source>
        <dbReference type="Proteomes" id="UP000276443"/>
    </source>
</evidence>